<feature type="DNA-binding region" description="Homeobox" evidence="2">
    <location>
        <begin position="54"/>
        <end position="113"/>
    </location>
</feature>
<evidence type="ECO:0000256" key="1">
    <source>
        <dbReference type="ARBA" id="ARBA00004123"/>
    </source>
</evidence>
<feature type="coiled-coil region" evidence="4">
    <location>
        <begin position="104"/>
        <end position="131"/>
    </location>
</feature>
<evidence type="ECO:0000256" key="2">
    <source>
        <dbReference type="PROSITE-ProRule" id="PRU00108"/>
    </source>
</evidence>
<organism evidence="7 8">
    <name type="scientific">Asparagus officinalis</name>
    <name type="common">Garden asparagus</name>
    <dbReference type="NCBI Taxonomy" id="4686"/>
    <lineage>
        <taxon>Eukaryota</taxon>
        <taxon>Viridiplantae</taxon>
        <taxon>Streptophyta</taxon>
        <taxon>Embryophyta</taxon>
        <taxon>Tracheophyta</taxon>
        <taxon>Spermatophyta</taxon>
        <taxon>Magnoliopsida</taxon>
        <taxon>Liliopsida</taxon>
        <taxon>Asparagales</taxon>
        <taxon>Asparagaceae</taxon>
        <taxon>Asparagoideae</taxon>
        <taxon>Asparagus</taxon>
    </lineage>
</organism>
<keyword evidence="2 3" id="KW-0238">DNA-binding</keyword>
<dbReference type="SUPFAM" id="SSF46689">
    <property type="entry name" value="Homeodomain-like"/>
    <property type="match status" value="1"/>
</dbReference>
<dbReference type="Proteomes" id="UP000243459">
    <property type="component" value="Chromosome 3"/>
</dbReference>
<feature type="region of interest" description="Disordered" evidence="5">
    <location>
        <begin position="194"/>
        <end position="231"/>
    </location>
</feature>
<proteinExistence type="predicted"/>
<evidence type="ECO:0000313" key="8">
    <source>
        <dbReference type="Proteomes" id="UP000243459"/>
    </source>
</evidence>
<evidence type="ECO:0000256" key="3">
    <source>
        <dbReference type="RuleBase" id="RU000682"/>
    </source>
</evidence>
<dbReference type="SMART" id="SM00389">
    <property type="entry name" value="HOX"/>
    <property type="match status" value="1"/>
</dbReference>
<evidence type="ECO:0000256" key="5">
    <source>
        <dbReference type="SAM" id="MobiDB-lite"/>
    </source>
</evidence>
<accession>A0A5P1F9J9</accession>
<keyword evidence="2 3" id="KW-0539">Nucleus</keyword>
<name>A0A5P1F9J9_ASPOF</name>
<keyword evidence="2 3" id="KW-0371">Homeobox</keyword>
<evidence type="ECO:0000313" key="7">
    <source>
        <dbReference type="EMBL" id="ONK74774.1"/>
    </source>
</evidence>
<dbReference type="PROSITE" id="PS50071">
    <property type="entry name" value="HOMEOBOX_2"/>
    <property type="match status" value="1"/>
</dbReference>
<keyword evidence="8" id="KW-1185">Reference proteome</keyword>
<protein>
    <recommendedName>
        <fullName evidence="6">Homeobox domain-containing protein</fullName>
    </recommendedName>
</protein>
<evidence type="ECO:0000256" key="4">
    <source>
        <dbReference type="SAM" id="Coils"/>
    </source>
</evidence>
<dbReference type="Gramene" id="ONK74774">
    <property type="protein sequence ID" value="ONK74774"/>
    <property type="gene ID" value="A4U43_C03F10010"/>
</dbReference>
<dbReference type="GO" id="GO:0005634">
    <property type="term" value="C:nucleus"/>
    <property type="evidence" value="ECO:0007669"/>
    <property type="project" value="UniProtKB-SubCell"/>
</dbReference>
<dbReference type="OMA" id="KMERWET"/>
<dbReference type="Pfam" id="PF00046">
    <property type="entry name" value="Homeodomain"/>
    <property type="match status" value="1"/>
</dbReference>
<reference evidence="8" key="1">
    <citation type="journal article" date="2017" name="Nat. Commun.">
        <title>The asparagus genome sheds light on the origin and evolution of a young Y chromosome.</title>
        <authorList>
            <person name="Harkess A."/>
            <person name="Zhou J."/>
            <person name="Xu C."/>
            <person name="Bowers J.E."/>
            <person name="Van der Hulst R."/>
            <person name="Ayyampalayam S."/>
            <person name="Mercati F."/>
            <person name="Riccardi P."/>
            <person name="McKain M.R."/>
            <person name="Kakrana A."/>
            <person name="Tang H."/>
            <person name="Ray J."/>
            <person name="Groenendijk J."/>
            <person name="Arikit S."/>
            <person name="Mathioni S.M."/>
            <person name="Nakano M."/>
            <person name="Shan H."/>
            <person name="Telgmann-Rauber A."/>
            <person name="Kanno A."/>
            <person name="Yue Z."/>
            <person name="Chen H."/>
            <person name="Li W."/>
            <person name="Chen Y."/>
            <person name="Xu X."/>
            <person name="Zhang Y."/>
            <person name="Luo S."/>
            <person name="Chen H."/>
            <person name="Gao J."/>
            <person name="Mao Z."/>
            <person name="Pires J.C."/>
            <person name="Luo M."/>
            <person name="Kudrna D."/>
            <person name="Wing R.A."/>
            <person name="Meyers B.C."/>
            <person name="Yi K."/>
            <person name="Kong H."/>
            <person name="Lavrijsen P."/>
            <person name="Sunseri F."/>
            <person name="Falavigna A."/>
            <person name="Ye Y."/>
            <person name="Leebens-Mack J.H."/>
            <person name="Chen G."/>
        </authorList>
    </citation>
    <scope>NUCLEOTIDE SEQUENCE [LARGE SCALE GENOMIC DNA]</scope>
    <source>
        <strain evidence="8">cv. DH0086</strain>
    </source>
</reference>
<dbReference type="PANTHER" id="PTHR45654">
    <property type="entry name" value="HOMEOBOX-LEUCINE ZIPPER PROTEIN MERISTEM L1"/>
    <property type="match status" value="1"/>
</dbReference>
<dbReference type="GO" id="GO:0003677">
    <property type="term" value="F:DNA binding"/>
    <property type="evidence" value="ECO:0007669"/>
    <property type="project" value="UniProtKB-UniRule"/>
</dbReference>
<keyword evidence="4" id="KW-0175">Coiled coil</keyword>
<comment type="subcellular location">
    <subcellularLocation>
        <location evidence="1 2 3">Nucleus</location>
    </subcellularLocation>
</comment>
<dbReference type="InterPro" id="IPR009057">
    <property type="entry name" value="Homeodomain-like_sf"/>
</dbReference>
<dbReference type="Gene3D" id="1.10.10.60">
    <property type="entry name" value="Homeodomain-like"/>
    <property type="match status" value="1"/>
</dbReference>
<dbReference type="AlphaFoldDB" id="A0A5P1F9J9"/>
<evidence type="ECO:0000259" key="6">
    <source>
        <dbReference type="PROSITE" id="PS50071"/>
    </source>
</evidence>
<dbReference type="CDD" id="cd00086">
    <property type="entry name" value="homeodomain"/>
    <property type="match status" value="1"/>
</dbReference>
<dbReference type="InterPro" id="IPR042160">
    <property type="entry name" value="HD-Zip_IV"/>
</dbReference>
<gene>
    <name evidence="7" type="ORF">A4U43_C03F10010</name>
</gene>
<dbReference type="EMBL" id="CM007383">
    <property type="protein sequence ID" value="ONK74774.1"/>
    <property type="molecule type" value="Genomic_DNA"/>
</dbReference>
<dbReference type="InterPro" id="IPR001356">
    <property type="entry name" value="HD"/>
</dbReference>
<sequence>MFKFLHVQDDQFCDDIDKLIYEEERLMKLDSGDESQSNNLDSDVVVVEPIESKKKKPYQRYSPAQTKRLQEIFAIKRHPCEEERRALGEELGLDPLRVKFWFQNRRSQTKKKNEKDENTHLKEENRMLKVQNDVYKICISTATCSNCGLGPNPHDTSAARAEVLRAENEFVKEEILKLSGVIDRCLKKKSPFAVEPPGDSSVIKPAGDPGVTGLEAEPDINPDEALGFVSK</sequence>
<feature type="domain" description="Homeobox" evidence="6">
    <location>
        <begin position="52"/>
        <end position="112"/>
    </location>
</feature>
<dbReference type="PANTHER" id="PTHR45654:SF2">
    <property type="entry name" value="HOMEOBOX-LEUCINE ZIPPER PROTEIN TF1"/>
    <property type="match status" value="1"/>
</dbReference>